<keyword evidence="6" id="KW-0175">Coiled coil</keyword>
<dbReference type="EMBL" id="CAJQZP010000693">
    <property type="protein sequence ID" value="CAG4978340.1"/>
    <property type="molecule type" value="Genomic_DNA"/>
</dbReference>
<dbReference type="Proteomes" id="UP000691718">
    <property type="component" value="Unassembled WGS sequence"/>
</dbReference>
<dbReference type="GO" id="GO:0005736">
    <property type="term" value="C:RNA polymerase I complex"/>
    <property type="evidence" value="ECO:0007669"/>
    <property type="project" value="TreeGrafter"/>
</dbReference>
<dbReference type="SMART" id="SM00659">
    <property type="entry name" value="RPOLCX"/>
    <property type="match status" value="1"/>
</dbReference>
<sequence>MAERQVEQTACVANQKRTALGLPNLVGDDNRSAMVLNQQVLDDVGVILMVAAKSRNLKGPFQRALKDAATSIKTVVEVLHKRSMNEETAKLQADNTCLRSEIEELRKELSEMRLEVARVNKTPAPPTPRVRGDKERTKEQSITKVPMIYVCGECHRENEIKPRDPIRCRECGYRIMYKKRTKRCILFIIL</sequence>
<dbReference type="GO" id="GO:0003677">
    <property type="term" value="F:DNA binding"/>
    <property type="evidence" value="ECO:0007669"/>
    <property type="project" value="InterPro"/>
</dbReference>
<keyword evidence="8" id="KW-1185">Reference proteome</keyword>
<dbReference type="GO" id="GO:0008270">
    <property type="term" value="F:zinc ion binding"/>
    <property type="evidence" value="ECO:0007669"/>
    <property type="project" value="InterPro"/>
</dbReference>
<protein>
    <submittedName>
        <fullName evidence="7">(apollo) hypothetical protein</fullName>
    </submittedName>
</protein>
<dbReference type="FunFam" id="2.20.28.30:FF:000002">
    <property type="entry name" value="DNA-directed RNA polymerases II, IV and V subunit 12"/>
    <property type="match status" value="1"/>
</dbReference>
<dbReference type="GO" id="GO:0005666">
    <property type="term" value="C:RNA polymerase III complex"/>
    <property type="evidence" value="ECO:0007669"/>
    <property type="project" value="TreeGrafter"/>
</dbReference>
<dbReference type="OrthoDB" id="5585087at2759"/>
<dbReference type="GO" id="GO:0005665">
    <property type="term" value="C:RNA polymerase II, core complex"/>
    <property type="evidence" value="ECO:0007669"/>
    <property type="project" value="TreeGrafter"/>
</dbReference>
<reference evidence="7" key="1">
    <citation type="submission" date="2021-04" db="EMBL/GenBank/DDBJ databases">
        <authorList>
            <person name="Tunstrom K."/>
        </authorList>
    </citation>
    <scope>NUCLEOTIDE SEQUENCE</scope>
</reference>
<keyword evidence="3" id="KW-0862">Zinc</keyword>
<evidence type="ECO:0000256" key="6">
    <source>
        <dbReference type="SAM" id="Coils"/>
    </source>
</evidence>
<evidence type="ECO:0000256" key="5">
    <source>
        <dbReference type="ARBA" id="ARBA00025770"/>
    </source>
</evidence>
<name>A0A8S3WSD7_PARAO</name>
<dbReference type="InterPro" id="IPR039747">
    <property type="entry name" value="RPABC4"/>
</dbReference>
<feature type="coiled-coil region" evidence="6">
    <location>
        <begin position="88"/>
        <end position="122"/>
    </location>
</feature>
<dbReference type="GO" id="GO:0003899">
    <property type="term" value="F:DNA-directed RNA polymerase activity"/>
    <property type="evidence" value="ECO:0007669"/>
    <property type="project" value="InterPro"/>
</dbReference>
<organism evidence="7 8">
    <name type="scientific">Parnassius apollo</name>
    <name type="common">Apollo butterfly</name>
    <name type="synonym">Papilio apollo</name>
    <dbReference type="NCBI Taxonomy" id="110799"/>
    <lineage>
        <taxon>Eukaryota</taxon>
        <taxon>Metazoa</taxon>
        <taxon>Ecdysozoa</taxon>
        <taxon>Arthropoda</taxon>
        <taxon>Hexapoda</taxon>
        <taxon>Insecta</taxon>
        <taxon>Pterygota</taxon>
        <taxon>Neoptera</taxon>
        <taxon>Endopterygota</taxon>
        <taxon>Lepidoptera</taxon>
        <taxon>Glossata</taxon>
        <taxon>Ditrysia</taxon>
        <taxon>Papilionoidea</taxon>
        <taxon>Papilionidae</taxon>
        <taxon>Parnassiinae</taxon>
        <taxon>Parnassini</taxon>
        <taxon>Parnassius</taxon>
        <taxon>Parnassius</taxon>
    </lineage>
</organism>
<gene>
    <name evidence="7" type="ORF">PAPOLLO_LOCUS9624</name>
</gene>
<keyword evidence="4" id="KW-0539">Nucleus</keyword>
<evidence type="ECO:0000313" key="7">
    <source>
        <dbReference type="EMBL" id="CAG4978340.1"/>
    </source>
</evidence>
<dbReference type="PANTHER" id="PTHR12056:SF5">
    <property type="entry name" value="RNA POLYMERASE II, I AND III SUBUNIT K"/>
    <property type="match status" value="1"/>
</dbReference>
<accession>A0A8S3WSD7</accession>
<evidence type="ECO:0000313" key="8">
    <source>
        <dbReference type="Proteomes" id="UP000691718"/>
    </source>
</evidence>
<comment type="similarity">
    <text evidence="5">Belongs to the archaeal Rpo12/eukaryotic RPC10 RNA polymerase subunit family.</text>
</comment>
<dbReference type="PANTHER" id="PTHR12056">
    <property type="entry name" value="DNA-DIRECTED RNA POLYMERASES I, II, AND III"/>
    <property type="match status" value="1"/>
</dbReference>
<evidence type="ECO:0000256" key="3">
    <source>
        <dbReference type="ARBA" id="ARBA00022833"/>
    </source>
</evidence>
<comment type="subcellular location">
    <subcellularLocation>
        <location evidence="1">Nucleus</location>
    </subcellularLocation>
</comment>
<dbReference type="AlphaFoldDB" id="A0A8S3WSD7"/>
<dbReference type="GO" id="GO:0006351">
    <property type="term" value="P:DNA-templated transcription"/>
    <property type="evidence" value="ECO:0007669"/>
    <property type="project" value="InterPro"/>
</dbReference>
<comment type="caution">
    <text evidence="7">The sequence shown here is derived from an EMBL/GenBank/DDBJ whole genome shotgun (WGS) entry which is preliminary data.</text>
</comment>
<keyword evidence="2" id="KW-0479">Metal-binding</keyword>
<evidence type="ECO:0000256" key="1">
    <source>
        <dbReference type="ARBA" id="ARBA00004123"/>
    </source>
</evidence>
<proteinExistence type="inferred from homology"/>
<evidence type="ECO:0000256" key="2">
    <source>
        <dbReference type="ARBA" id="ARBA00022723"/>
    </source>
</evidence>
<dbReference type="InterPro" id="IPR006591">
    <property type="entry name" value="RNAP_P/RPABC4"/>
</dbReference>
<dbReference type="Pfam" id="PF03604">
    <property type="entry name" value="Zn_ribbon_RPAB4"/>
    <property type="match status" value="1"/>
</dbReference>
<evidence type="ECO:0000256" key="4">
    <source>
        <dbReference type="ARBA" id="ARBA00023242"/>
    </source>
</evidence>